<dbReference type="Gene3D" id="3.40.50.720">
    <property type="entry name" value="NAD(P)-binding Rossmann-like Domain"/>
    <property type="match status" value="1"/>
</dbReference>
<comment type="caution">
    <text evidence="4">The sequence shown here is derived from an EMBL/GenBank/DDBJ whole genome shotgun (WGS) entry which is preliminary data.</text>
</comment>
<dbReference type="EMBL" id="JAPJDO010000012">
    <property type="protein sequence ID" value="MCX2938118.1"/>
    <property type="molecule type" value="Genomic_DNA"/>
</dbReference>
<proteinExistence type="inferred from homology"/>
<dbReference type="PRINTS" id="PR00080">
    <property type="entry name" value="SDRFAMILY"/>
</dbReference>
<dbReference type="PANTHER" id="PTHR24321:SF8">
    <property type="entry name" value="ESTRADIOL 17-BETA-DEHYDROGENASE 8-RELATED"/>
    <property type="match status" value="1"/>
</dbReference>
<reference evidence="4 5" key="1">
    <citation type="submission" date="2022-11" db="EMBL/GenBank/DDBJ databases">
        <title>Mycobacterium sp. nov.</title>
        <authorList>
            <person name="Papic B."/>
            <person name="Spicic S."/>
            <person name="Duvnjak S."/>
        </authorList>
    </citation>
    <scope>NUCLEOTIDE SEQUENCE [LARGE SCALE GENOMIC DNA]</scope>
    <source>
        <strain evidence="4 5">CVI_P4</strain>
    </source>
</reference>
<name>A0ABT3SF26_9MYCO</name>
<dbReference type="NCBIfam" id="NF009467">
    <property type="entry name" value="PRK12826.1-3"/>
    <property type="match status" value="1"/>
</dbReference>
<evidence type="ECO:0000256" key="3">
    <source>
        <dbReference type="ARBA" id="ARBA00023027"/>
    </source>
</evidence>
<dbReference type="InterPro" id="IPR036291">
    <property type="entry name" value="NAD(P)-bd_dom_sf"/>
</dbReference>
<dbReference type="Pfam" id="PF13561">
    <property type="entry name" value="adh_short_C2"/>
    <property type="match status" value="1"/>
</dbReference>
<dbReference type="RefSeq" id="WP_265997956.1">
    <property type="nucleotide sequence ID" value="NZ_JAPJDN010000012.1"/>
</dbReference>
<dbReference type="InterPro" id="IPR023985">
    <property type="entry name" value="SDR_subfam_1"/>
</dbReference>
<organism evidence="4 5">
    <name type="scientific">Mycobacterium pinniadriaticum</name>
    <dbReference type="NCBI Taxonomy" id="2994102"/>
    <lineage>
        <taxon>Bacteria</taxon>
        <taxon>Bacillati</taxon>
        <taxon>Actinomycetota</taxon>
        <taxon>Actinomycetes</taxon>
        <taxon>Mycobacteriales</taxon>
        <taxon>Mycobacteriaceae</taxon>
        <taxon>Mycobacterium</taxon>
    </lineage>
</organism>
<dbReference type="SUPFAM" id="SSF51735">
    <property type="entry name" value="NAD(P)-binding Rossmann-fold domains"/>
    <property type="match status" value="1"/>
</dbReference>
<dbReference type="PANTHER" id="PTHR24321">
    <property type="entry name" value="DEHYDROGENASES, SHORT CHAIN"/>
    <property type="match status" value="1"/>
</dbReference>
<dbReference type="NCBIfam" id="TIGR03971">
    <property type="entry name" value="SDR_subfam_1"/>
    <property type="match status" value="1"/>
</dbReference>
<comment type="similarity">
    <text evidence="1">Belongs to the short-chain dehydrogenases/reductases (SDR) family.</text>
</comment>
<keyword evidence="2" id="KW-0560">Oxidoreductase</keyword>
<evidence type="ECO:0000256" key="1">
    <source>
        <dbReference type="ARBA" id="ARBA00006484"/>
    </source>
</evidence>
<dbReference type="PRINTS" id="PR00081">
    <property type="entry name" value="GDHRDH"/>
</dbReference>
<dbReference type="Proteomes" id="UP001300745">
    <property type="component" value="Unassembled WGS sequence"/>
</dbReference>
<keyword evidence="5" id="KW-1185">Reference proteome</keyword>
<accession>A0ABT3SF26</accession>
<dbReference type="CDD" id="cd05233">
    <property type="entry name" value="SDR_c"/>
    <property type="match status" value="1"/>
</dbReference>
<evidence type="ECO:0000313" key="5">
    <source>
        <dbReference type="Proteomes" id="UP001300745"/>
    </source>
</evidence>
<evidence type="ECO:0000256" key="2">
    <source>
        <dbReference type="ARBA" id="ARBA00023002"/>
    </source>
</evidence>
<gene>
    <name evidence="4" type="ORF">ORI27_15530</name>
</gene>
<evidence type="ECO:0000313" key="4">
    <source>
        <dbReference type="EMBL" id="MCX2938118.1"/>
    </source>
</evidence>
<keyword evidence="3" id="KW-0520">NAD</keyword>
<dbReference type="InterPro" id="IPR002347">
    <property type="entry name" value="SDR_fam"/>
</dbReference>
<protein>
    <submittedName>
        <fullName evidence="4">Mycofactocin-coupled SDR family oxidoreductase</fullName>
    </submittedName>
</protein>
<sequence length="278" mass="29600">MGRCEGKVAFISGAARGQGRSHAALLASEGADIIGFDLCGPLLTTGYEPASWQDLEETERLVEKEGRRMIAFRADVRDYHEVKSGLDAAVAEFGGRLDIVAANAGIVTYGRAHELTDEVWQETIDVNLTGVWHTVKAAVPLMIAAGNGGSITITSSLAGLVGMANTVHYTATKHGVVGMMKTLVNELGQYSIRVNTIHPTNVNTHMLHNPGTYALFEPDVAQPSREGAMQNALGMHVLPIAQIEPIDMSNALLFLASDQARYVTGATLPIDGGASTKF</sequence>